<dbReference type="Proteomes" id="UP000265955">
    <property type="component" value="Unassembled WGS sequence"/>
</dbReference>
<dbReference type="Gene3D" id="2.50.20.10">
    <property type="entry name" value="Lipoprotein localisation LolA/LolB/LppX"/>
    <property type="match status" value="1"/>
</dbReference>
<gene>
    <name evidence="2" type="ORF">D3871_19445</name>
</gene>
<dbReference type="AlphaFoldDB" id="A0A3A3FPF4"/>
<dbReference type="CDD" id="cd16329">
    <property type="entry name" value="LolA_like"/>
    <property type="match status" value="1"/>
</dbReference>
<organism evidence="2 3">
    <name type="scientific">Noviherbaspirillum saxi</name>
    <dbReference type="NCBI Taxonomy" id="2320863"/>
    <lineage>
        <taxon>Bacteria</taxon>
        <taxon>Pseudomonadati</taxon>
        <taxon>Pseudomonadota</taxon>
        <taxon>Betaproteobacteria</taxon>
        <taxon>Burkholderiales</taxon>
        <taxon>Oxalobacteraceae</taxon>
        <taxon>Noviherbaspirillum</taxon>
    </lineage>
</organism>
<evidence type="ECO:0000313" key="2">
    <source>
        <dbReference type="EMBL" id="RJF95569.1"/>
    </source>
</evidence>
<dbReference type="RefSeq" id="WP_119770718.1">
    <property type="nucleotide sequence ID" value="NZ_QYUO01000002.1"/>
</dbReference>
<sequence>MIHRNTYWKAALAAAGLASACGALAAVPASEAEQLKTTLTPLGGEKAGNKDGTIPAWSGGHTTSVPGYKAGGKRGDPFASDKPLYSISAKNLDQYADKLTDGTKALFKKYPDTFRIDVYPTRRSAAAPQWVYDNTFKNAMRAKIVDGPSGAIPEGAYGGIPFPIPKTGVEVLWNHLLRWRGEAMYYDMLGVLGTADGKKVVTVDGRADQQMPYYFKDGSPEKFNGDYWTLRLINNGPPVRAGEGIVARFNLNGDEQTWVYLTGQRRVRKLPNACCDTPTPATAGVMSVDDIEMFAGPNGRFDWKLIGKKEMIVPYNSNKLMAPEKTGDVIGSHHVNPDVMRWELHRIWVIEADLKAGKRHQAPKSRYYVDEDTWNIVLADRWDAKGQLWKTMWMASTVMPDLPATASTTFGFYDLISGTSYTNVLANEKPVQFKVMPRYSDSVFTPDGLISEGVR</sequence>
<feature type="chain" id="PRO_5017295528" evidence="1">
    <location>
        <begin position="26"/>
        <end position="455"/>
    </location>
</feature>
<evidence type="ECO:0000313" key="3">
    <source>
        <dbReference type="Proteomes" id="UP000265955"/>
    </source>
</evidence>
<reference evidence="3" key="1">
    <citation type="submission" date="2018-09" db="EMBL/GenBank/DDBJ databases">
        <authorList>
            <person name="Zhu H."/>
        </authorList>
    </citation>
    <scope>NUCLEOTIDE SEQUENCE [LARGE SCALE GENOMIC DNA]</scope>
    <source>
        <strain evidence="3">K1R23-30</strain>
    </source>
</reference>
<dbReference type="InterPro" id="IPR010752">
    <property type="entry name" value="DUF1329"/>
</dbReference>
<comment type="caution">
    <text evidence="2">The sequence shown here is derived from an EMBL/GenBank/DDBJ whole genome shotgun (WGS) entry which is preliminary data.</text>
</comment>
<dbReference type="EMBL" id="QYUO01000002">
    <property type="protein sequence ID" value="RJF95569.1"/>
    <property type="molecule type" value="Genomic_DNA"/>
</dbReference>
<dbReference type="PROSITE" id="PS51257">
    <property type="entry name" value="PROKAR_LIPOPROTEIN"/>
    <property type="match status" value="1"/>
</dbReference>
<proteinExistence type="predicted"/>
<dbReference type="Pfam" id="PF07044">
    <property type="entry name" value="DUF1329"/>
    <property type="match status" value="1"/>
</dbReference>
<feature type="signal peptide" evidence="1">
    <location>
        <begin position="1"/>
        <end position="25"/>
    </location>
</feature>
<accession>A0A3A3FPF4</accession>
<keyword evidence="3" id="KW-1185">Reference proteome</keyword>
<protein>
    <submittedName>
        <fullName evidence="2">DUF1329 domain-containing protein</fullName>
    </submittedName>
</protein>
<evidence type="ECO:0000256" key="1">
    <source>
        <dbReference type="SAM" id="SignalP"/>
    </source>
</evidence>
<dbReference type="OrthoDB" id="6751304at2"/>
<name>A0A3A3FPF4_9BURK</name>
<keyword evidence="1" id="KW-0732">Signal</keyword>